<dbReference type="Proteomes" id="UP000092730">
    <property type="component" value="Chromosome 7"/>
</dbReference>
<organism evidence="3">
    <name type="scientific">Kwoniella bestiolae CBS 10118</name>
    <dbReference type="NCBI Taxonomy" id="1296100"/>
    <lineage>
        <taxon>Eukaryota</taxon>
        <taxon>Fungi</taxon>
        <taxon>Dikarya</taxon>
        <taxon>Basidiomycota</taxon>
        <taxon>Agaricomycotina</taxon>
        <taxon>Tremellomycetes</taxon>
        <taxon>Tremellales</taxon>
        <taxon>Cryptococcaceae</taxon>
        <taxon>Kwoniella</taxon>
    </lineage>
</organism>
<dbReference type="KEGG" id="kbi:30211479"/>
<dbReference type="VEuPathDB" id="FungiDB:I302_07080"/>
<feature type="compositionally biased region" description="Basic and acidic residues" evidence="1">
    <location>
        <begin position="1"/>
        <end position="13"/>
    </location>
</feature>
<gene>
    <name evidence="3" type="ORF">I302_07080</name>
    <name evidence="4" type="ORF">I302_108547</name>
</gene>
<reference evidence="3" key="1">
    <citation type="submission" date="2013-07" db="EMBL/GenBank/DDBJ databases">
        <title>The Genome Sequence of Cryptococcus bestiolae CBS10118.</title>
        <authorList>
            <consortium name="The Broad Institute Genome Sequencing Platform"/>
            <person name="Cuomo C."/>
            <person name="Litvintseva A."/>
            <person name="Chen Y."/>
            <person name="Heitman J."/>
            <person name="Sun S."/>
            <person name="Springer D."/>
            <person name="Dromer F."/>
            <person name="Young S.K."/>
            <person name="Zeng Q."/>
            <person name="Gargeya S."/>
            <person name="Fitzgerald M."/>
            <person name="Abouelleil A."/>
            <person name="Alvarado L."/>
            <person name="Berlin A.M."/>
            <person name="Chapman S.B."/>
            <person name="Dewar J."/>
            <person name="Goldberg J."/>
            <person name="Griggs A."/>
            <person name="Gujja S."/>
            <person name="Hansen M."/>
            <person name="Howarth C."/>
            <person name="Imamovic A."/>
            <person name="Larimer J."/>
            <person name="McCowan C."/>
            <person name="Murphy C."/>
            <person name="Pearson M."/>
            <person name="Priest M."/>
            <person name="Roberts A."/>
            <person name="Saif S."/>
            <person name="Shea T."/>
            <person name="Sykes S."/>
            <person name="Wortman J."/>
            <person name="Nusbaum C."/>
            <person name="Birren B."/>
        </authorList>
    </citation>
    <scope>NUCLEOTIDE SEQUENCE [LARGE SCALE GENOMIC DNA]</scope>
    <source>
        <strain evidence="3">CBS 10118</strain>
    </source>
</reference>
<dbReference type="STRING" id="1296100.A0A1B9FVE1"/>
<evidence type="ECO:0000313" key="4">
    <source>
        <dbReference type="EMBL" id="WVW86498.1"/>
    </source>
</evidence>
<dbReference type="AlphaFoldDB" id="A0A1B9FVE1"/>
<dbReference type="EMBL" id="KI894024">
    <property type="protein sequence ID" value="OCF22740.1"/>
    <property type="molecule type" value="Genomic_DNA"/>
</dbReference>
<dbReference type="RefSeq" id="XP_019043810.1">
    <property type="nucleotide sequence ID" value="XM_019193687.1"/>
</dbReference>
<accession>A0A1B9FVE1</accession>
<keyword evidence="2" id="KW-0472">Membrane</keyword>
<reference evidence="4" key="4">
    <citation type="submission" date="2024-02" db="EMBL/GenBank/DDBJ databases">
        <title>Comparative genomics of Cryptococcus and Kwoniella reveals pathogenesis evolution and contrasting modes of karyotype evolution via chromosome fusion or intercentromeric recombination.</title>
        <authorList>
            <person name="Coelho M.A."/>
            <person name="David-Palma M."/>
            <person name="Shea T."/>
            <person name="Bowers K."/>
            <person name="McGinley-Smith S."/>
            <person name="Mohammad A.W."/>
            <person name="Gnirke A."/>
            <person name="Yurkov A.M."/>
            <person name="Nowrousian M."/>
            <person name="Sun S."/>
            <person name="Cuomo C.A."/>
            <person name="Heitman J."/>
        </authorList>
    </citation>
    <scope>NUCLEOTIDE SEQUENCE</scope>
    <source>
        <strain evidence="4">CBS 10118</strain>
    </source>
</reference>
<keyword evidence="2" id="KW-0812">Transmembrane</keyword>
<evidence type="ECO:0000313" key="3">
    <source>
        <dbReference type="EMBL" id="OCF22740.1"/>
    </source>
</evidence>
<dbReference type="OrthoDB" id="5570013at2759"/>
<dbReference type="GeneID" id="30211479"/>
<sequence>MIIPPDPEKDPRIFDPSASTHSLVEAPSEFDETTSRWDGESLPPYERRRSSRGSIHSSEENIFSDHYASRQPPNLIIHNLPTQPQQIHNHSPASSSSTLTPRPSLVLPHLTHRDNNTSTFASTSKLWENPDPASTTKRQRKCGCLPIPPAKLQRWWKRWKRWVQAIVVLVLIGIGLVVGLLVGMNKGETAKPPIAPWQRPWMDQDTDGKRVAAWAGNGSFNLTYVEPRDAPSPSEGNLTDCNNFTLLNLTSSPFTTLFTPFPRSTVSLASFSFPLTSSGTAPKDLFVNARGFGSSGTLQIVGSDGPEAVLMSGEEGKILIDVVVRYSGQQDLNTMMRVCKMTRGEDGVGVGIYSPKETDGKMANPFKLNPNMIPTNLVIIRLPPSAYNAQTPSLEIPSFSLDAEHMVVRLGKLSNVVSFDTLNLDTNRGGVEATYAQVKKGSIVAFEGNVRGTWNVSETLIVNVTDGSIQSDVILFDSRFFDNSTTIAPPTSDYTVFRRTPSAMPSTDSNDTSGDDDDFEDEVHALLNSTTSGNSVVQTNDSRPNIVTNLFTTSGYVDVRYLSQPSSIDLSAIIGTQQGNMAIKFHPNYVGPFIARTTWGQINIPSPSPINDLDPQGKHRYRSLLIDPIEVKANTTFAVLGYTQQGLEESCDTISGYAYWAGTKWMEGGEKAVLNKTMSQLQNDGDGNGNDNQVIVLGDWGNVDITFDGQ</sequence>
<feature type="region of interest" description="Disordered" evidence="1">
    <location>
        <begin position="1"/>
        <end position="57"/>
    </location>
</feature>
<keyword evidence="5" id="KW-1185">Reference proteome</keyword>
<protein>
    <submittedName>
        <fullName evidence="3">Uncharacterized protein</fullName>
    </submittedName>
</protein>
<feature type="transmembrane region" description="Helical" evidence="2">
    <location>
        <begin position="162"/>
        <end position="184"/>
    </location>
</feature>
<evidence type="ECO:0000313" key="5">
    <source>
        <dbReference type="Proteomes" id="UP000092730"/>
    </source>
</evidence>
<name>A0A1B9FVE1_9TREE</name>
<evidence type="ECO:0000256" key="1">
    <source>
        <dbReference type="SAM" id="MobiDB-lite"/>
    </source>
</evidence>
<evidence type="ECO:0000256" key="2">
    <source>
        <dbReference type="SAM" id="Phobius"/>
    </source>
</evidence>
<dbReference type="EMBL" id="CP144547">
    <property type="protein sequence ID" value="WVW86498.1"/>
    <property type="molecule type" value="Genomic_DNA"/>
</dbReference>
<proteinExistence type="predicted"/>
<keyword evidence="2" id="KW-1133">Transmembrane helix</keyword>
<reference evidence="4" key="2">
    <citation type="submission" date="2013-07" db="EMBL/GenBank/DDBJ databases">
        <authorList>
            <consortium name="The Broad Institute Genome Sequencing Platform"/>
            <person name="Cuomo C."/>
            <person name="Litvintseva A."/>
            <person name="Chen Y."/>
            <person name="Heitman J."/>
            <person name="Sun S."/>
            <person name="Springer D."/>
            <person name="Dromer F."/>
            <person name="Young S.K."/>
            <person name="Zeng Q."/>
            <person name="Gargeya S."/>
            <person name="Fitzgerald M."/>
            <person name="Abouelleil A."/>
            <person name="Alvarado L."/>
            <person name="Berlin A.M."/>
            <person name="Chapman S.B."/>
            <person name="Dewar J."/>
            <person name="Goldberg J."/>
            <person name="Griggs A."/>
            <person name="Gujja S."/>
            <person name="Hansen M."/>
            <person name="Howarth C."/>
            <person name="Imamovic A."/>
            <person name="Larimer J."/>
            <person name="McCowan C."/>
            <person name="Murphy C."/>
            <person name="Pearson M."/>
            <person name="Priest M."/>
            <person name="Roberts A."/>
            <person name="Saif S."/>
            <person name="Shea T."/>
            <person name="Sykes S."/>
            <person name="Wortman J."/>
            <person name="Nusbaum C."/>
            <person name="Birren B."/>
        </authorList>
    </citation>
    <scope>NUCLEOTIDE SEQUENCE</scope>
    <source>
        <strain evidence="4">CBS 10118</strain>
    </source>
</reference>
<reference evidence="3" key="3">
    <citation type="submission" date="2014-01" db="EMBL/GenBank/DDBJ databases">
        <title>Evolution of pathogenesis and genome organization in the Tremellales.</title>
        <authorList>
            <person name="Cuomo C."/>
            <person name="Litvintseva A."/>
            <person name="Heitman J."/>
            <person name="Chen Y."/>
            <person name="Sun S."/>
            <person name="Springer D."/>
            <person name="Dromer F."/>
            <person name="Young S."/>
            <person name="Zeng Q."/>
            <person name="Chapman S."/>
            <person name="Gujja S."/>
            <person name="Saif S."/>
            <person name="Birren B."/>
        </authorList>
    </citation>
    <scope>NUCLEOTIDE SEQUENCE</scope>
    <source>
        <strain evidence="3">CBS 10118</strain>
    </source>
</reference>
<feature type="region of interest" description="Disordered" evidence="1">
    <location>
        <begin position="497"/>
        <end position="516"/>
    </location>
</feature>